<proteinExistence type="predicted"/>
<keyword evidence="2" id="KW-1185">Reference proteome</keyword>
<gene>
    <name evidence="1" type="ORF">BOKJ2_LOCUS8601</name>
</gene>
<dbReference type="AlphaFoldDB" id="A0A811KW12"/>
<name>A0A811KW12_9BILA</name>
<dbReference type="Proteomes" id="UP000614601">
    <property type="component" value="Unassembled WGS sequence"/>
</dbReference>
<organism evidence="1 2">
    <name type="scientific">Bursaphelenchus okinawaensis</name>
    <dbReference type="NCBI Taxonomy" id="465554"/>
    <lineage>
        <taxon>Eukaryota</taxon>
        <taxon>Metazoa</taxon>
        <taxon>Ecdysozoa</taxon>
        <taxon>Nematoda</taxon>
        <taxon>Chromadorea</taxon>
        <taxon>Rhabditida</taxon>
        <taxon>Tylenchina</taxon>
        <taxon>Tylenchomorpha</taxon>
        <taxon>Aphelenchoidea</taxon>
        <taxon>Aphelenchoididae</taxon>
        <taxon>Bursaphelenchus</taxon>
    </lineage>
</organism>
<sequence>MASRTSYKDSRSMSTSRCFFGRVVLGGVPQRRGESSSAILNRVNKAGSAMKIDSATDFRDQVLRNNVFDFC</sequence>
<dbReference type="EMBL" id="CAJFCW020000004">
    <property type="protein sequence ID" value="CAG9112842.1"/>
    <property type="molecule type" value="Genomic_DNA"/>
</dbReference>
<dbReference type="Proteomes" id="UP000783686">
    <property type="component" value="Unassembled WGS sequence"/>
</dbReference>
<evidence type="ECO:0000313" key="2">
    <source>
        <dbReference type="Proteomes" id="UP000614601"/>
    </source>
</evidence>
<dbReference type="EMBL" id="CAJFDH010000004">
    <property type="protein sequence ID" value="CAD5219752.1"/>
    <property type="molecule type" value="Genomic_DNA"/>
</dbReference>
<protein>
    <submittedName>
        <fullName evidence="1">Uncharacterized protein</fullName>
    </submittedName>
</protein>
<reference evidence="1" key="1">
    <citation type="submission" date="2020-09" db="EMBL/GenBank/DDBJ databases">
        <authorList>
            <person name="Kikuchi T."/>
        </authorList>
    </citation>
    <scope>NUCLEOTIDE SEQUENCE</scope>
    <source>
        <strain evidence="1">SH1</strain>
    </source>
</reference>
<comment type="caution">
    <text evidence="1">The sequence shown here is derived from an EMBL/GenBank/DDBJ whole genome shotgun (WGS) entry which is preliminary data.</text>
</comment>
<evidence type="ECO:0000313" key="1">
    <source>
        <dbReference type="EMBL" id="CAD5219752.1"/>
    </source>
</evidence>
<accession>A0A811KW12</accession>